<dbReference type="EMBL" id="FOKG01000012">
    <property type="protein sequence ID" value="SFB45557.1"/>
    <property type="molecule type" value="Genomic_DNA"/>
</dbReference>
<keyword evidence="9" id="KW-0472">Membrane</keyword>
<dbReference type="EC" id="2.7.13.3" evidence="2"/>
<evidence type="ECO:0000259" key="11">
    <source>
        <dbReference type="Pfam" id="PF07730"/>
    </source>
</evidence>
<dbReference type="Pfam" id="PF02518">
    <property type="entry name" value="HATPase_c"/>
    <property type="match status" value="1"/>
</dbReference>
<sequence>MCGVLRWNDLARLRVHRLDPVHQDRVIALATLAFGSVLYLVGLYPLFADPATGAPLWTRVVVLALLCTLQLWRRRAPALALGAGTAVMTVDMLLGFSAPALISYSDLIYAATLYGSARLSRAMIPTAAVGVIAATATAMLTFPDWRVAVVAACACLPFLVIPVWWATNIRQQRDIAENERAAADAAGRIAELDRAAALAAERARMARDLHDAIAGHLSAIAIQSSAALSVDGSGNGNGPGQDDTIHSVLTSVRENSVRALEEMRAMIGLLSDPASASAETVAPARLAQLSTLVESARTSGMELDLRSELDDTGSLPTAVDLAAYRIIQEALTNVLKHAPGRRATVWLRCGEGTLTVEVRNDLPAERHSGTGLGRGLDNMHERAIAVGGSFTAAPSGSNWLVRAVLPTTQAPAAASESEVAR</sequence>
<evidence type="ECO:0000256" key="4">
    <source>
        <dbReference type="ARBA" id="ARBA00022679"/>
    </source>
</evidence>
<comment type="catalytic activity">
    <reaction evidence="1">
        <text>ATP + protein L-histidine = ADP + protein N-phospho-L-histidine.</text>
        <dbReference type="EC" id="2.7.13.3"/>
    </reaction>
</comment>
<keyword evidence="6 12" id="KW-0418">Kinase</keyword>
<evidence type="ECO:0000256" key="6">
    <source>
        <dbReference type="ARBA" id="ARBA00022777"/>
    </source>
</evidence>
<name>A0A1I1B662_9PSEU</name>
<proteinExistence type="predicted"/>
<gene>
    <name evidence="12" type="ORF">SAMN05216266_11266</name>
</gene>
<dbReference type="PANTHER" id="PTHR24421:SF10">
    <property type="entry name" value="NITRATE_NITRITE SENSOR PROTEIN NARQ"/>
    <property type="match status" value="1"/>
</dbReference>
<evidence type="ECO:0000256" key="9">
    <source>
        <dbReference type="SAM" id="Phobius"/>
    </source>
</evidence>
<dbReference type="Gene3D" id="3.30.565.10">
    <property type="entry name" value="Histidine kinase-like ATPase, C-terminal domain"/>
    <property type="match status" value="1"/>
</dbReference>
<dbReference type="InterPro" id="IPR011712">
    <property type="entry name" value="Sig_transdc_His_kin_sub3_dim/P"/>
</dbReference>
<keyword evidence="13" id="KW-1185">Reference proteome</keyword>
<feature type="domain" description="Signal transduction histidine kinase subgroup 3 dimerisation and phosphoacceptor" evidence="11">
    <location>
        <begin position="201"/>
        <end position="273"/>
    </location>
</feature>
<dbReference type="InterPro" id="IPR036890">
    <property type="entry name" value="HATPase_C_sf"/>
</dbReference>
<reference evidence="13" key="1">
    <citation type="submission" date="2016-10" db="EMBL/GenBank/DDBJ databases">
        <authorList>
            <person name="Varghese N."/>
            <person name="Submissions S."/>
        </authorList>
    </citation>
    <scope>NUCLEOTIDE SEQUENCE [LARGE SCALE GENOMIC DNA]</scope>
    <source>
        <strain evidence="13">CGMCC 4.3568</strain>
    </source>
</reference>
<organism evidence="12 13">
    <name type="scientific">Amycolatopsis marina</name>
    <dbReference type="NCBI Taxonomy" id="490629"/>
    <lineage>
        <taxon>Bacteria</taxon>
        <taxon>Bacillati</taxon>
        <taxon>Actinomycetota</taxon>
        <taxon>Actinomycetes</taxon>
        <taxon>Pseudonocardiales</taxon>
        <taxon>Pseudonocardiaceae</taxon>
        <taxon>Amycolatopsis</taxon>
    </lineage>
</organism>
<feature type="transmembrane region" description="Helical" evidence="9">
    <location>
        <begin position="26"/>
        <end position="48"/>
    </location>
</feature>
<feature type="domain" description="Histidine kinase/HSP90-like ATPase" evidence="10">
    <location>
        <begin position="322"/>
        <end position="394"/>
    </location>
</feature>
<dbReference type="OrthoDB" id="227596at2"/>
<dbReference type="AlphaFoldDB" id="A0A1I1B662"/>
<feature type="transmembrane region" description="Helical" evidence="9">
    <location>
        <begin position="122"/>
        <end position="140"/>
    </location>
</feature>
<feature type="transmembrane region" description="Helical" evidence="9">
    <location>
        <begin position="79"/>
        <end position="102"/>
    </location>
</feature>
<evidence type="ECO:0000313" key="12">
    <source>
        <dbReference type="EMBL" id="SFB45557.1"/>
    </source>
</evidence>
<feature type="transmembrane region" description="Helical" evidence="9">
    <location>
        <begin position="54"/>
        <end position="72"/>
    </location>
</feature>
<dbReference type="GO" id="GO:0005524">
    <property type="term" value="F:ATP binding"/>
    <property type="evidence" value="ECO:0007669"/>
    <property type="project" value="UniProtKB-KW"/>
</dbReference>
<evidence type="ECO:0000256" key="1">
    <source>
        <dbReference type="ARBA" id="ARBA00000085"/>
    </source>
</evidence>
<evidence type="ECO:0000256" key="7">
    <source>
        <dbReference type="ARBA" id="ARBA00022840"/>
    </source>
</evidence>
<evidence type="ECO:0000256" key="5">
    <source>
        <dbReference type="ARBA" id="ARBA00022741"/>
    </source>
</evidence>
<dbReference type="Gene3D" id="1.20.5.1930">
    <property type="match status" value="1"/>
</dbReference>
<dbReference type="CDD" id="cd16917">
    <property type="entry name" value="HATPase_UhpB-NarQ-NarX-like"/>
    <property type="match status" value="1"/>
</dbReference>
<dbReference type="InterPro" id="IPR050482">
    <property type="entry name" value="Sensor_HK_TwoCompSys"/>
</dbReference>
<dbReference type="GO" id="GO:0016020">
    <property type="term" value="C:membrane"/>
    <property type="evidence" value="ECO:0007669"/>
    <property type="project" value="InterPro"/>
</dbReference>
<evidence type="ECO:0000256" key="2">
    <source>
        <dbReference type="ARBA" id="ARBA00012438"/>
    </source>
</evidence>
<accession>A0A1I1B662</accession>
<dbReference type="STRING" id="490629.SAMN05216266_11266"/>
<dbReference type="PANTHER" id="PTHR24421">
    <property type="entry name" value="NITRATE/NITRITE SENSOR PROTEIN NARX-RELATED"/>
    <property type="match status" value="1"/>
</dbReference>
<protein>
    <recommendedName>
        <fullName evidence="2">histidine kinase</fullName>
        <ecNumber evidence="2">2.7.13.3</ecNumber>
    </recommendedName>
</protein>
<evidence type="ECO:0000259" key="10">
    <source>
        <dbReference type="Pfam" id="PF02518"/>
    </source>
</evidence>
<dbReference type="RefSeq" id="WP_091674766.1">
    <property type="nucleotide sequence ID" value="NZ_FOKG01000012.1"/>
</dbReference>
<dbReference type="SUPFAM" id="SSF55874">
    <property type="entry name" value="ATPase domain of HSP90 chaperone/DNA topoisomerase II/histidine kinase"/>
    <property type="match status" value="1"/>
</dbReference>
<keyword evidence="3" id="KW-0597">Phosphoprotein</keyword>
<keyword evidence="7" id="KW-0067">ATP-binding</keyword>
<keyword evidence="8" id="KW-0902">Two-component regulatory system</keyword>
<dbReference type="GO" id="GO:0046983">
    <property type="term" value="F:protein dimerization activity"/>
    <property type="evidence" value="ECO:0007669"/>
    <property type="project" value="InterPro"/>
</dbReference>
<feature type="transmembrane region" description="Helical" evidence="9">
    <location>
        <begin position="147"/>
        <end position="165"/>
    </location>
</feature>
<dbReference type="Proteomes" id="UP000243799">
    <property type="component" value="Unassembled WGS sequence"/>
</dbReference>
<evidence type="ECO:0000313" key="13">
    <source>
        <dbReference type="Proteomes" id="UP000243799"/>
    </source>
</evidence>
<keyword evidence="4" id="KW-0808">Transferase</keyword>
<evidence type="ECO:0000256" key="3">
    <source>
        <dbReference type="ARBA" id="ARBA00022553"/>
    </source>
</evidence>
<keyword evidence="5" id="KW-0547">Nucleotide-binding</keyword>
<dbReference type="InterPro" id="IPR003594">
    <property type="entry name" value="HATPase_dom"/>
</dbReference>
<dbReference type="GO" id="GO:0000155">
    <property type="term" value="F:phosphorelay sensor kinase activity"/>
    <property type="evidence" value="ECO:0007669"/>
    <property type="project" value="InterPro"/>
</dbReference>
<keyword evidence="9" id="KW-1133">Transmembrane helix</keyword>
<keyword evidence="9" id="KW-0812">Transmembrane</keyword>
<evidence type="ECO:0000256" key="8">
    <source>
        <dbReference type="ARBA" id="ARBA00023012"/>
    </source>
</evidence>
<dbReference type="Pfam" id="PF07730">
    <property type="entry name" value="HisKA_3"/>
    <property type="match status" value="1"/>
</dbReference>